<protein>
    <submittedName>
        <fullName evidence="1">Uncharacterized protein</fullName>
    </submittedName>
</protein>
<keyword evidence="2" id="KW-1185">Reference proteome</keyword>
<organism evidence="1 2">
    <name type="scientific">Salinicoccus halodurans</name>
    <dbReference type="NCBI Taxonomy" id="407035"/>
    <lineage>
        <taxon>Bacteria</taxon>
        <taxon>Bacillati</taxon>
        <taxon>Bacillota</taxon>
        <taxon>Bacilli</taxon>
        <taxon>Bacillales</taxon>
        <taxon>Staphylococcaceae</taxon>
        <taxon>Salinicoccus</taxon>
    </lineage>
</organism>
<reference evidence="2" key="2">
    <citation type="submission" date="2015-04" db="EMBL/GenBank/DDBJ databases">
        <title>Complete genome sequence of Salinicoccus halodurans strain H3B36, isolated from the Qaidam basin of China.</title>
        <authorList>
            <person name="Ma Y."/>
            <person name="Jiang K."/>
            <person name="Xue Y."/>
        </authorList>
    </citation>
    <scope>NUCLEOTIDE SEQUENCE [LARGE SCALE GENOMIC DNA]</scope>
    <source>
        <strain evidence="2">H3B36</strain>
    </source>
</reference>
<accession>A0ABM5TA18</accession>
<proteinExistence type="predicted"/>
<reference evidence="1 2" key="1">
    <citation type="journal article" date="2015" name="Int. J. Syst. Evol. Microbiol.">
        <title>Complete genome sequence of Salinicoccus halodurans H3B36, isolated from the Qaidam Basin in China.</title>
        <authorList>
            <person name="Jiang K."/>
            <person name="Xue Y."/>
            <person name="Ma Y."/>
        </authorList>
    </citation>
    <scope>NUCLEOTIDE SEQUENCE [LARGE SCALE GENOMIC DNA]</scope>
    <source>
        <strain evidence="1 2">H3B36</strain>
    </source>
</reference>
<dbReference type="EMBL" id="CP011366">
    <property type="protein sequence ID" value="AKG74636.1"/>
    <property type="molecule type" value="Genomic_DNA"/>
</dbReference>
<sequence length="60" mass="7257">MSNKRDKNSIVFFRYICINDIKGKILLEDKHIVNQKIYSIISYMPFNKRLFIRKSAYRKG</sequence>
<dbReference type="Proteomes" id="UP000034029">
    <property type="component" value="Chromosome"/>
</dbReference>
<evidence type="ECO:0000313" key="2">
    <source>
        <dbReference type="Proteomes" id="UP000034029"/>
    </source>
</evidence>
<gene>
    <name evidence="1" type="ORF">AAT16_10790</name>
</gene>
<evidence type="ECO:0000313" key="1">
    <source>
        <dbReference type="EMBL" id="AKG74636.1"/>
    </source>
</evidence>
<name>A0ABM5TA18_9STAP</name>